<evidence type="ECO:0000313" key="2">
    <source>
        <dbReference type="EMBL" id="MST99165.1"/>
    </source>
</evidence>
<dbReference type="PANTHER" id="PTHR46889:SF4">
    <property type="entry name" value="TRANSPOSASE INSO FOR INSERTION SEQUENCE ELEMENT IS911B-RELATED"/>
    <property type="match status" value="1"/>
</dbReference>
<gene>
    <name evidence="2" type="ORF">FYJ85_19225</name>
</gene>
<dbReference type="Proteomes" id="UP000435649">
    <property type="component" value="Unassembled WGS sequence"/>
</dbReference>
<dbReference type="GO" id="GO:0003676">
    <property type="term" value="F:nucleic acid binding"/>
    <property type="evidence" value="ECO:0007669"/>
    <property type="project" value="InterPro"/>
</dbReference>
<dbReference type="InterPro" id="IPR012337">
    <property type="entry name" value="RNaseH-like_sf"/>
</dbReference>
<evidence type="ECO:0000313" key="3">
    <source>
        <dbReference type="Proteomes" id="UP000435649"/>
    </source>
</evidence>
<evidence type="ECO:0000259" key="1">
    <source>
        <dbReference type="PROSITE" id="PS50994"/>
    </source>
</evidence>
<reference evidence="2 3" key="1">
    <citation type="submission" date="2019-08" db="EMBL/GenBank/DDBJ databases">
        <title>In-depth cultivation of the pig gut microbiome towards novel bacterial diversity and tailored functional studies.</title>
        <authorList>
            <person name="Wylensek D."/>
            <person name="Hitch T.C.A."/>
            <person name="Clavel T."/>
        </authorList>
    </citation>
    <scope>NUCLEOTIDE SEQUENCE [LARGE SCALE GENOMIC DNA]</scope>
    <source>
        <strain evidence="2 3">BBE-744-WT-12</strain>
    </source>
</reference>
<dbReference type="AlphaFoldDB" id="A0A844G8F1"/>
<dbReference type="PANTHER" id="PTHR46889">
    <property type="entry name" value="TRANSPOSASE INSF FOR INSERTION SEQUENCE IS3B-RELATED"/>
    <property type="match status" value="1"/>
</dbReference>
<name>A0A844G8F1_9BACT</name>
<dbReference type="InterPro" id="IPR001584">
    <property type="entry name" value="Integrase_cat-core"/>
</dbReference>
<feature type="domain" description="Integrase catalytic" evidence="1">
    <location>
        <begin position="130"/>
        <end position="299"/>
    </location>
</feature>
<accession>A0A844G8F1</accession>
<sequence>MGGRHGTGRTRLLGGATVSKELNDFLLAAIEPTWAPGTIRKWYSDLVEAKYNSVNEGQKKRGRKPISPEIVEKVLQLAKSNPDWGYEHIAGTMRYLGYNVSTTTIRHILEANGIVPDPERRLRGDWSQFIETQQYVTASTDFAQVERLTPFGLVRESLLFFMDIGSREVCLGGIVHNPDSNWTTQIARNMCDMWDGFMLGKKYLIHDRDPLFNKRFDSVFESIGVQIKRLPPFTPQMNARMENFIRAIKTECLNKIIFTSERQLRLAVKEYLEYWNHYRPHAGLGGKMVKPYPQDMNAPVREVSFLGGLLHGYRREPMAA</sequence>
<comment type="caution">
    <text evidence="2">The sequence shown here is derived from an EMBL/GenBank/DDBJ whole genome shotgun (WGS) entry which is preliminary data.</text>
</comment>
<dbReference type="Pfam" id="PF13683">
    <property type="entry name" value="rve_3"/>
    <property type="match status" value="1"/>
</dbReference>
<proteinExistence type="predicted"/>
<dbReference type="SUPFAM" id="SSF53098">
    <property type="entry name" value="Ribonuclease H-like"/>
    <property type="match status" value="1"/>
</dbReference>
<organism evidence="2 3">
    <name type="scientific">Victivallis lenta</name>
    <dbReference type="NCBI Taxonomy" id="2606640"/>
    <lineage>
        <taxon>Bacteria</taxon>
        <taxon>Pseudomonadati</taxon>
        <taxon>Lentisphaerota</taxon>
        <taxon>Lentisphaeria</taxon>
        <taxon>Victivallales</taxon>
        <taxon>Victivallaceae</taxon>
        <taxon>Victivallis</taxon>
    </lineage>
</organism>
<dbReference type="Pfam" id="PF13565">
    <property type="entry name" value="HTH_32"/>
    <property type="match status" value="1"/>
</dbReference>
<dbReference type="InterPro" id="IPR009057">
    <property type="entry name" value="Homeodomain-like_sf"/>
</dbReference>
<dbReference type="Gene3D" id="3.30.420.10">
    <property type="entry name" value="Ribonuclease H-like superfamily/Ribonuclease H"/>
    <property type="match status" value="1"/>
</dbReference>
<dbReference type="InterPro" id="IPR050900">
    <property type="entry name" value="Transposase_IS3/IS150/IS904"/>
</dbReference>
<dbReference type="GO" id="GO:0015074">
    <property type="term" value="P:DNA integration"/>
    <property type="evidence" value="ECO:0007669"/>
    <property type="project" value="InterPro"/>
</dbReference>
<dbReference type="InterPro" id="IPR036397">
    <property type="entry name" value="RNaseH_sf"/>
</dbReference>
<dbReference type="EMBL" id="VUNS01000030">
    <property type="protein sequence ID" value="MST99165.1"/>
    <property type="molecule type" value="Genomic_DNA"/>
</dbReference>
<dbReference type="PROSITE" id="PS50994">
    <property type="entry name" value="INTEGRASE"/>
    <property type="match status" value="1"/>
</dbReference>
<keyword evidence="3" id="KW-1185">Reference proteome</keyword>
<protein>
    <submittedName>
        <fullName evidence="2">Transposase</fullName>
    </submittedName>
</protein>
<dbReference type="SUPFAM" id="SSF46689">
    <property type="entry name" value="Homeodomain-like"/>
    <property type="match status" value="1"/>
</dbReference>